<keyword evidence="3" id="KW-1185">Reference proteome</keyword>
<proteinExistence type="predicted"/>
<dbReference type="OrthoDB" id="276276at2759"/>
<gene>
    <name evidence="2" type="ORF">HETSPECPRED_001879</name>
</gene>
<organism evidence="2 3">
    <name type="scientific">Heterodermia speciosa</name>
    <dbReference type="NCBI Taxonomy" id="116794"/>
    <lineage>
        <taxon>Eukaryota</taxon>
        <taxon>Fungi</taxon>
        <taxon>Dikarya</taxon>
        <taxon>Ascomycota</taxon>
        <taxon>Pezizomycotina</taxon>
        <taxon>Lecanoromycetes</taxon>
        <taxon>OSLEUM clade</taxon>
        <taxon>Lecanoromycetidae</taxon>
        <taxon>Caliciales</taxon>
        <taxon>Physciaceae</taxon>
        <taxon>Heterodermia</taxon>
    </lineage>
</organism>
<feature type="domain" description="Nudix hydrolase" evidence="1">
    <location>
        <begin position="28"/>
        <end position="177"/>
    </location>
</feature>
<dbReference type="SUPFAM" id="SSF55811">
    <property type="entry name" value="Nudix"/>
    <property type="match status" value="1"/>
</dbReference>
<evidence type="ECO:0000313" key="3">
    <source>
        <dbReference type="Proteomes" id="UP000664521"/>
    </source>
</evidence>
<protein>
    <recommendedName>
        <fullName evidence="1">Nudix hydrolase domain-containing protein</fullName>
    </recommendedName>
</protein>
<dbReference type="AlphaFoldDB" id="A0A8H3J361"/>
<evidence type="ECO:0000259" key="1">
    <source>
        <dbReference type="PROSITE" id="PS51462"/>
    </source>
</evidence>
<dbReference type="Pfam" id="PF00293">
    <property type="entry name" value="NUDIX"/>
    <property type="match status" value="1"/>
</dbReference>
<dbReference type="EMBL" id="CAJPDS010000137">
    <property type="protein sequence ID" value="CAF9939749.1"/>
    <property type="molecule type" value="Genomic_DNA"/>
</dbReference>
<accession>A0A8H3J361</accession>
<dbReference type="Proteomes" id="UP000664521">
    <property type="component" value="Unassembled WGS sequence"/>
</dbReference>
<dbReference type="InterPro" id="IPR000086">
    <property type="entry name" value="NUDIX_hydrolase_dom"/>
</dbReference>
<dbReference type="Gene3D" id="3.90.79.10">
    <property type="entry name" value="Nucleoside Triphosphate Pyrophosphohydrolase"/>
    <property type="match status" value="1"/>
</dbReference>
<dbReference type="PANTHER" id="PTHR43736">
    <property type="entry name" value="ADP-RIBOSE PYROPHOSPHATASE"/>
    <property type="match status" value="1"/>
</dbReference>
<name>A0A8H3J361_9LECA</name>
<dbReference type="InterPro" id="IPR015797">
    <property type="entry name" value="NUDIX_hydrolase-like_dom_sf"/>
</dbReference>
<sequence>MAAISPMDALSMSKAECRQTYLQANGKPYDKVVIGALIIKSDTKGNPGILMLKRAAHETIYPNIFEIPGGKVEDSDATILDAVKREVLEETGMELAEVVGAVRSFDYALEKKVLDDTGSETLVWYTSLQLNFVCQVAKHNLTVNREEHSEGQFVSRSELSELEVTKQMRAVVEEGFAWTNEYLTGSATRV</sequence>
<dbReference type="PROSITE" id="PS51462">
    <property type="entry name" value="NUDIX"/>
    <property type="match status" value="1"/>
</dbReference>
<evidence type="ECO:0000313" key="2">
    <source>
        <dbReference type="EMBL" id="CAF9939749.1"/>
    </source>
</evidence>
<dbReference type="PANTHER" id="PTHR43736:SF1">
    <property type="entry name" value="DIHYDRONEOPTERIN TRIPHOSPHATE DIPHOSPHATASE"/>
    <property type="match status" value="1"/>
</dbReference>
<comment type="caution">
    <text evidence="2">The sequence shown here is derived from an EMBL/GenBank/DDBJ whole genome shotgun (WGS) entry which is preliminary data.</text>
</comment>
<reference evidence="2" key="1">
    <citation type="submission" date="2021-03" db="EMBL/GenBank/DDBJ databases">
        <authorList>
            <person name="Tagirdzhanova G."/>
        </authorList>
    </citation>
    <scope>NUCLEOTIDE SEQUENCE</scope>
</reference>